<evidence type="ECO:0000313" key="1">
    <source>
        <dbReference type="EMBL" id="CAH6721513.1"/>
    </source>
</evidence>
<accession>A0ACA9YA43</accession>
<proteinExistence type="predicted"/>
<dbReference type="Proteomes" id="UP001152531">
    <property type="component" value="Unassembled WGS sequence"/>
</dbReference>
<evidence type="ECO:0000313" key="2">
    <source>
        <dbReference type="Proteomes" id="UP001152531"/>
    </source>
</evidence>
<comment type="caution">
    <text evidence="1">The sequence shown here is derived from an EMBL/GenBank/DDBJ whole genome shotgun (WGS) entry which is preliminary data.</text>
</comment>
<reference evidence="1" key="1">
    <citation type="submission" date="2022-06" db="EMBL/GenBank/DDBJ databases">
        <authorList>
            <person name="Legras J.-L."/>
            <person name="Devillers H."/>
            <person name="Grondin C."/>
        </authorList>
    </citation>
    <scope>NUCLEOTIDE SEQUENCE</scope>
    <source>
        <strain evidence="1">CLIB 1444</strain>
    </source>
</reference>
<protein>
    <submittedName>
        <fullName evidence="1">Uncharacterized protein</fullName>
    </submittedName>
</protein>
<dbReference type="EMBL" id="CALSDN010000006">
    <property type="protein sequence ID" value="CAH6721513.1"/>
    <property type="molecule type" value="Genomic_DNA"/>
</dbReference>
<keyword evidence="2" id="KW-1185">Reference proteome</keyword>
<organism evidence="1 2">
    <name type="scientific">[Candida] jaroonii</name>
    <dbReference type="NCBI Taxonomy" id="467808"/>
    <lineage>
        <taxon>Eukaryota</taxon>
        <taxon>Fungi</taxon>
        <taxon>Dikarya</taxon>
        <taxon>Ascomycota</taxon>
        <taxon>Saccharomycotina</taxon>
        <taxon>Pichiomycetes</taxon>
        <taxon>Debaryomycetaceae</taxon>
        <taxon>Yamadazyma</taxon>
    </lineage>
</organism>
<gene>
    <name evidence="1" type="ORF">CLIB1444_06S03906</name>
</gene>
<name>A0ACA9YA43_9ASCO</name>
<sequence>MISFSINYNNQSKKVSINKNKTVSDLTELGCSKFNLNYGELYYQQKKLNSLDAIKYTNLINNSKLVLKPIELSEKDVNVKIFKPNGESLIKKISNKLTMSDILKDLGLNENHTVSILNKSLSGDFGMSLGSLIGENNNVVMRVSEVKEDSVEQRKIVEQQLKAQQIKNEQLRQKRELEEAEREQRLRESRKNDMEVDEPVRSPEQSENSGVDSQDVDSFQEEKSVIQPTEQQSAPVETPIQETTSDYNETVEEDIAIYKPSSTKIYENPDEDYEFTANHAKIYQQSIKYKQPTRKAATIPESYHVRIRFPNKYLLEIRLPNTSKFGELIKKIDENLTDSFKSNYILKLSYPPFTKISIDFTTNNKLLSDLKFDGKMILIWESEKSGDYLVESNVKDFDSLPEVRLENMRSNLPDEVVKVKQAKESSTGKPKDKKVPKWLKIGK</sequence>